<name>A0ABP7X9U0_9FLAO</name>
<evidence type="ECO:0000256" key="6">
    <source>
        <dbReference type="SAM" id="Phobius"/>
    </source>
</evidence>
<dbReference type="PRINTS" id="PR01021">
    <property type="entry name" value="OMPADOMAIN"/>
</dbReference>
<dbReference type="SUPFAM" id="SSF103088">
    <property type="entry name" value="OmpA-like"/>
    <property type="match status" value="2"/>
</dbReference>
<keyword evidence="2 4" id="KW-0472">Membrane</keyword>
<feature type="domain" description="OmpA-like" evidence="7">
    <location>
        <begin position="194"/>
        <end position="310"/>
    </location>
</feature>
<evidence type="ECO:0000259" key="7">
    <source>
        <dbReference type="PROSITE" id="PS51123"/>
    </source>
</evidence>
<dbReference type="EMBL" id="BAABCW010000001">
    <property type="protein sequence ID" value="GAA4108602.1"/>
    <property type="molecule type" value="Genomic_DNA"/>
</dbReference>
<dbReference type="PANTHER" id="PTHR30329:SF21">
    <property type="entry name" value="LIPOPROTEIN YIAD-RELATED"/>
    <property type="match status" value="1"/>
</dbReference>
<dbReference type="InterPro" id="IPR006665">
    <property type="entry name" value="OmpA-like"/>
</dbReference>
<comment type="caution">
    <text evidence="8">The sequence shown here is derived from an EMBL/GenBank/DDBJ whole genome shotgun (WGS) entry which is preliminary data.</text>
</comment>
<dbReference type="Proteomes" id="UP001500459">
    <property type="component" value="Unassembled WGS sequence"/>
</dbReference>
<keyword evidence="9" id="KW-1185">Reference proteome</keyword>
<dbReference type="PANTHER" id="PTHR30329">
    <property type="entry name" value="STATOR ELEMENT OF FLAGELLAR MOTOR COMPLEX"/>
    <property type="match status" value="1"/>
</dbReference>
<sequence>MTKKSTYLFGIVLTIIIGAILNWYLCCNPGIIIDDTKKIVEDKVVPPVQEAEVINPLSIKDDTGTFDYTTNDNINFDVSSNAIRTPIATTVDTGILKLTKYLSTNPNKTIDITGYYMNSENYNGALPNLGIARATAVKNYLMEKGISSKQINVLGSIDTELTSKDNILLGPISFNINTKKEEDTAKADDELKELRKKIIADPLVLYFDTGDSNIQLTAAQKQKVSDISTYLDKVDGAKCMVVGHTDSRGQLAKNISLGQERADATKAYLVRNDILESKIEAISKGPKEPIASNKTKDGQAKNRRTVITLN</sequence>
<feature type="transmembrane region" description="Helical" evidence="6">
    <location>
        <begin position="7"/>
        <end position="25"/>
    </location>
</feature>
<dbReference type="InterPro" id="IPR036737">
    <property type="entry name" value="OmpA-like_sf"/>
</dbReference>
<evidence type="ECO:0000313" key="8">
    <source>
        <dbReference type="EMBL" id="GAA4108602.1"/>
    </source>
</evidence>
<keyword evidence="6" id="KW-0812">Transmembrane</keyword>
<evidence type="ECO:0000256" key="5">
    <source>
        <dbReference type="SAM" id="MobiDB-lite"/>
    </source>
</evidence>
<protein>
    <recommendedName>
        <fullName evidence="7">OmpA-like domain-containing protein</fullName>
    </recommendedName>
</protein>
<reference evidence="9" key="1">
    <citation type="journal article" date="2019" name="Int. J. Syst. Evol. Microbiol.">
        <title>The Global Catalogue of Microorganisms (GCM) 10K type strain sequencing project: providing services to taxonomists for standard genome sequencing and annotation.</title>
        <authorList>
            <consortium name="The Broad Institute Genomics Platform"/>
            <consortium name="The Broad Institute Genome Sequencing Center for Infectious Disease"/>
            <person name="Wu L."/>
            <person name="Ma J."/>
        </authorList>
    </citation>
    <scope>NUCLEOTIDE SEQUENCE [LARGE SCALE GENOMIC DNA]</scope>
    <source>
        <strain evidence="9">JCM 17106</strain>
    </source>
</reference>
<proteinExistence type="predicted"/>
<dbReference type="PROSITE" id="PS51123">
    <property type="entry name" value="OMPA_2"/>
    <property type="match status" value="1"/>
</dbReference>
<dbReference type="InterPro" id="IPR050330">
    <property type="entry name" value="Bact_OuterMem_StrucFunc"/>
</dbReference>
<organism evidence="8 9">
    <name type="scientific">Aquimarina addita</name>
    <dbReference type="NCBI Taxonomy" id="870485"/>
    <lineage>
        <taxon>Bacteria</taxon>
        <taxon>Pseudomonadati</taxon>
        <taxon>Bacteroidota</taxon>
        <taxon>Flavobacteriia</taxon>
        <taxon>Flavobacteriales</taxon>
        <taxon>Flavobacteriaceae</taxon>
        <taxon>Aquimarina</taxon>
    </lineage>
</organism>
<dbReference type="InterPro" id="IPR006664">
    <property type="entry name" value="OMP_bac"/>
</dbReference>
<dbReference type="Gene3D" id="3.30.1330.60">
    <property type="entry name" value="OmpA-like domain"/>
    <property type="match status" value="2"/>
</dbReference>
<gene>
    <name evidence="8" type="ORF">GCM10022393_04840</name>
</gene>
<comment type="subcellular location">
    <subcellularLocation>
        <location evidence="1">Cell outer membrane</location>
    </subcellularLocation>
</comment>
<dbReference type="CDD" id="cd07185">
    <property type="entry name" value="OmpA_C-like"/>
    <property type="match status" value="1"/>
</dbReference>
<keyword evidence="6" id="KW-1133">Transmembrane helix</keyword>
<dbReference type="Pfam" id="PF00691">
    <property type="entry name" value="OmpA"/>
    <property type="match status" value="2"/>
</dbReference>
<accession>A0ABP7X9U0</accession>
<keyword evidence="3" id="KW-0998">Cell outer membrane</keyword>
<evidence type="ECO:0000256" key="4">
    <source>
        <dbReference type="PROSITE-ProRule" id="PRU00473"/>
    </source>
</evidence>
<evidence type="ECO:0000256" key="1">
    <source>
        <dbReference type="ARBA" id="ARBA00004442"/>
    </source>
</evidence>
<dbReference type="RefSeq" id="WP_344924410.1">
    <property type="nucleotide sequence ID" value="NZ_BAABCW010000001.1"/>
</dbReference>
<feature type="region of interest" description="Disordered" evidence="5">
    <location>
        <begin position="286"/>
        <end position="310"/>
    </location>
</feature>
<evidence type="ECO:0000256" key="2">
    <source>
        <dbReference type="ARBA" id="ARBA00023136"/>
    </source>
</evidence>
<evidence type="ECO:0000256" key="3">
    <source>
        <dbReference type="ARBA" id="ARBA00023237"/>
    </source>
</evidence>
<evidence type="ECO:0000313" key="9">
    <source>
        <dbReference type="Proteomes" id="UP001500459"/>
    </source>
</evidence>